<evidence type="ECO:0000256" key="1">
    <source>
        <dbReference type="ARBA" id="ARBA00005775"/>
    </source>
</evidence>
<feature type="compositionally biased region" description="Polar residues" evidence="7">
    <location>
        <begin position="60"/>
        <end position="75"/>
    </location>
</feature>
<evidence type="ECO:0000259" key="8">
    <source>
        <dbReference type="PROSITE" id="PS51366"/>
    </source>
</evidence>
<comment type="caution">
    <text evidence="9">The sequence shown here is derived from an EMBL/GenBank/DDBJ whole genome shotgun (WGS) entry which is preliminary data.</text>
</comment>
<evidence type="ECO:0000256" key="7">
    <source>
        <dbReference type="SAM" id="MobiDB-lite"/>
    </source>
</evidence>
<dbReference type="SUPFAM" id="SSF48371">
    <property type="entry name" value="ARM repeat"/>
    <property type="match status" value="2"/>
</dbReference>
<protein>
    <recommendedName>
        <fullName evidence="5">Eukaryotic translation initiation factor 4G</fullName>
    </recommendedName>
    <alternativeName>
        <fullName evidence="6">Protein synthesis initiation factor 4G</fullName>
    </alternativeName>
</protein>
<dbReference type="EMBL" id="NQVE01000124">
    <property type="protein sequence ID" value="RAL46183.1"/>
    <property type="molecule type" value="Genomic_DNA"/>
</dbReference>
<dbReference type="InterPro" id="IPR003890">
    <property type="entry name" value="MIF4G-like_typ-3"/>
</dbReference>
<feature type="region of interest" description="Disordered" evidence="7">
    <location>
        <begin position="1175"/>
        <end position="1267"/>
    </location>
</feature>
<gene>
    <name evidence="9" type="ORF">DM860_016616</name>
</gene>
<dbReference type="InterPro" id="IPR003891">
    <property type="entry name" value="Initiation_fac_eIF4g_MI"/>
</dbReference>
<sequence length="1547" mass="169893">MSQNQSRAGNRDSHPHRKTGGVGGSNQYRGGREGGGRGGGSAPAYTPSSPSSRSNKKHSNAQGGYQTPSDSSGSTARAVPDGARLEQSLTGVPIQPLSTSVSIRDAPKQKVNPGVPRPPSSNVPTGPDSNVPATPTKDVSGPISLQFGSISPNFMNGMQVPVRTSSAPPNVDEQNRNQVFVDSVKVMPALPNPSASSHPPEKIAEKVEQSNNTEGLGSGSVQSRSKRDVPVSSPPTQMHKPYPHPMTGIPRPIQFHTAQPQVPVQYGGHAQSQPHTLSASSLPIQMTVPLLVNPSLQQPMFVTGLPSHHPVPPQGIWQHGQGLGFSTSGINPHMPPPLGNMGMAIPSQFPQHQTAMYGSLRKTVKIIDPKTHEELRLDGSHPSIPLQSQPLPFQPASIHYYPNSYNNGSVIFQAPNNSQISQGTRLHNQVTIKPGPGTVGEKDQVPVKQSIRGRDELPLTSTSTGKDFQKHSESHEGGGSAEESVLDVIKEQQKKQDNKGPLAVQDQVAELPTSVSVSASHSVDDVNIRDCTLNDIDSKANDVERESSSESRDIKSEDGISTVAETFNQYDKDGKLCNASIHSTNISKTYPAFTCSESSELTNQTDESCLAQAASSSKTDDNHVETAQEKVNECATCSSEADSSLSSSLNANSNGAFLSIGLSTQDQHLVTYRSEASSKPIDGNSGNNHKVMDEKKEDIRHVDSVEGENNEGLNPCSAEVVEDVVLIKDGAHAKAESDDREDAARASRQNQGTFKKENQAVLEFKKHAEDGDEMRAKKYSRDFLLKFADKCKNLPEAFEIAADFSEALMVSDLGASVEQYHSPGRNIDHRRPGGFRIEHHTSGMGREDKRSKLPGPLMTGRDTQGGNFGGNRSNFAPTPLHYGGGSYLGPVGAQGGGMRRNGVDSGRWIQGTAFHKGLMHSPHTPSQVMHKAEKKYEVGKVTDEEQAKQRRLKAILNKLTPQNFEKLFQQVKDVNIDNVTTLSGVISQIFDKALMEPTFCQMYANFCFHLAAELPELTIDNETVTFKRLLLNECQEEFERGKREEEEANLIDREGETKLSDEEREEKRLKARRRMLGNIRLIGELYKKKMLTERIMHECIQILLGESEGQNLDEENIEALCKLMSTIGEVIDHAKAKVHMDAYFAGMSNLSNNMKLSSRLRFMLKDAIDLRKNKWQQRRKVDGPKKIEEVHRDAAQERLTQTSRTSFGRRSQQLEYSPRGPSVLPSPSSQIGGFRPISPMRRDYGSQDARMDDKYTSQNRPLSLPLTQKGIGDHITLGPQGGLAKGLTFRATVSKISSASIQSAGNSNRVASSVDEFGPMLDRIPRDSREDALQSYVPERLSRRYDQTGKQDQIMLNGNRDQSLDTSLPTSHTVQNAVQDKAVPEERLQELSMSAIKEFYSARDEKEIALCVKDLKTPSFHSSMVSIWITDSFERKDMERALLEKLLVNLTKSQDVILTPDQLIHGFECVLATLEDAVNDAPRAAEFLGRIFARAVLESIVPHGPDRDAPIARRGRGRAPRRNGACGRCSWDHLGYYKIRQGRFFVG</sequence>
<organism evidence="9 10">
    <name type="scientific">Cuscuta australis</name>
    <dbReference type="NCBI Taxonomy" id="267555"/>
    <lineage>
        <taxon>Eukaryota</taxon>
        <taxon>Viridiplantae</taxon>
        <taxon>Streptophyta</taxon>
        <taxon>Embryophyta</taxon>
        <taxon>Tracheophyta</taxon>
        <taxon>Spermatophyta</taxon>
        <taxon>Magnoliopsida</taxon>
        <taxon>eudicotyledons</taxon>
        <taxon>Gunneridae</taxon>
        <taxon>Pentapetalae</taxon>
        <taxon>asterids</taxon>
        <taxon>lamiids</taxon>
        <taxon>Solanales</taxon>
        <taxon>Convolvulaceae</taxon>
        <taxon>Cuscuteae</taxon>
        <taxon>Cuscuta</taxon>
        <taxon>Cuscuta subgen. Grammica</taxon>
        <taxon>Cuscuta sect. Cleistogrammica</taxon>
    </lineage>
</organism>
<comment type="similarity">
    <text evidence="1">Belongs to the eukaryotic initiation factor 4G family.</text>
</comment>
<dbReference type="GO" id="GO:0016281">
    <property type="term" value="C:eukaryotic translation initiation factor 4F complex"/>
    <property type="evidence" value="ECO:0007669"/>
    <property type="project" value="TreeGrafter"/>
</dbReference>
<keyword evidence="3" id="KW-0810">Translation regulation</keyword>
<feature type="region of interest" description="Disordered" evidence="7">
    <location>
        <begin position="732"/>
        <end position="759"/>
    </location>
</feature>
<feature type="compositionally biased region" description="Basic and acidic residues" evidence="7">
    <location>
        <begin position="732"/>
        <end position="745"/>
    </location>
</feature>
<keyword evidence="4" id="KW-0648">Protein biosynthesis</keyword>
<evidence type="ECO:0000313" key="10">
    <source>
        <dbReference type="Proteomes" id="UP000249390"/>
    </source>
</evidence>
<dbReference type="FunFam" id="1.25.40.180:FF:000024">
    <property type="entry name" value="Eukaryotic translation initiation factor 4G"/>
    <property type="match status" value="1"/>
</dbReference>
<feature type="compositionally biased region" description="Polar residues" evidence="7">
    <location>
        <begin position="1198"/>
        <end position="1215"/>
    </location>
</feature>
<feature type="compositionally biased region" description="Polar residues" evidence="7">
    <location>
        <begin position="209"/>
        <end position="223"/>
    </location>
</feature>
<dbReference type="SMART" id="SM00544">
    <property type="entry name" value="MA3"/>
    <property type="match status" value="1"/>
</dbReference>
<dbReference type="Gene3D" id="1.25.40.180">
    <property type="match status" value="2"/>
</dbReference>
<keyword evidence="2" id="KW-0396">Initiation factor</keyword>
<accession>A0A328DQB0</accession>
<dbReference type="Pfam" id="PF02854">
    <property type="entry name" value="MIF4G"/>
    <property type="match status" value="1"/>
</dbReference>
<keyword evidence="10" id="KW-1185">Reference proteome</keyword>
<dbReference type="GO" id="GO:0003743">
    <property type="term" value="F:translation initiation factor activity"/>
    <property type="evidence" value="ECO:0007669"/>
    <property type="project" value="UniProtKB-KW"/>
</dbReference>
<dbReference type="FunFam" id="1.25.40.180:FF:000034">
    <property type="entry name" value="Eukaryotic translation initiation factor 4G"/>
    <property type="match status" value="1"/>
</dbReference>
<dbReference type="InterPro" id="IPR016024">
    <property type="entry name" value="ARM-type_fold"/>
</dbReference>
<feature type="region of interest" description="Disordered" evidence="7">
    <location>
        <begin position="1042"/>
        <end position="1064"/>
    </location>
</feature>
<feature type="compositionally biased region" description="Basic and acidic residues" evidence="7">
    <location>
        <begin position="467"/>
        <end position="476"/>
    </location>
</feature>
<dbReference type="GO" id="GO:0003729">
    <property type="term" value="F:mRNA binding"/>
    <property type="evidence" value="ECO:0007669"/>
    <property type="project" value="TreeGrafter"/>
</dbReference>
<feature type="domain" description="MI" evidence="8">
    <location>
        <begin position="1387"/>
        <end position="1511"/>
    </location>
</feature>
<name>A0A328DQB0_9ASTE</name>
<feature type="compositionally biased region" description="Low complexity" evidence="7">
    <location>
        <begin position="42"/>
        <end position="53"/>
    </location>
</feature>
<dbReference type="Pfam" id="PF02847">
    <property type="entry name" value="MA3"/>
    <property type="match status" value="1"/>
</dbReference>
<feature type="compositionally biased region" description="Basic and acidic residues" evidence="7">
    <location>
        <begin position="1240"/>
        <end position="1255"/>
    </location>
</feature>
<evidence type="ECO:0000256" key="6">
    <source>
        <dbReference type="ARBA" id="ARBA00075135"/>
    </source>
</evidence>
<feature type="compositionally biased region" description="Basic and acidic residues" evidence="7">
    <location>
        <begin position="199"/>
        <end position="208"/>
    </location>
</feature>
<evidence type="ECO:0000313" key="9">
    <source>
        <dbReference type="EMBL" id="RAL46183.1"/>
    </source>
</evidence>
<feature type="region of interest" description="Disordered" evidence="7">
    <location>
        <begin position="188"/>
        <end position="243"/>
    </location>
</feature>
<dbReference type="SMART" id="SM00543">
    <property type="entry name" value="MIF4G"/>
    <property type="match status" value="1"/>
</dbReference>
<feature type="compositionally biased region" description="Basic and acidic residues" evidence="7">
    <location>
        <begin position="826"/>
        <end position="851"/>
    </location>
</feature>
<feature type="compositionally biased region" description="Basic and acidic residues" evidence="7">
    <location>
        <begin position="1179"/>
        <end position="1196"/>
    </location>
</feature>
<dbReference type="PROSITE" id="PS51366">
    <property type="entry name" value="MI"/>
    <property type="match status" value="1"/>
</dbReference>
<feature type="compositionally biased region" description="Polar residues" evidence="7">
    <location>
        <begin position="122"/>
        <end position="133"/>
    </location>
</feature>
<evidence type="ECO:0000256" key="3">
    <source>
        <dbReference type="ARBA" id="ARBA00022845"/>
    </source>
</evidence>
<evidence type="ECO:0000256" key="2">
    <source>
        <dbReference type="ARBA" id="ARBA00022540"/>
    </source>
</evidence>
<feature type="region of interest" description="Disordered" evidence="7">
    <location>
        <begin position="821"/>
        <end position="856"/>
    </location>
</feature>
<evidence type="ECO:0000256" key="4">
    <source>
        <dbReference type="ARBA" id="ARBA00022917"/>
    </source>
</evidence>
<feature type="region of interest" description="Disordered" evidence="7">
    <location>
        <begin position="432"/>
        <end position="483"/>
    </location>
</feature>
<proteinExistence type="inferred from homology"/>
<feature type="region of interest" description="Disordered" evidence="7">
    <location>
        <begin position="1"/>
        <end position="150"/>
    </location>
</feature>
<dbReference type="GO" id="GO:0006417">
    <property type="term" value="P:regulation of translation"/>
    <property type="evidence" value="ECO:0007669"/>
    <property type="project" value="UniProtKB-KW"/>
</dbReference>
<dbReference type="PANTHER" id="PTHR23253">
    <property type="entry name" value="EUKARYOTIC TRANSLATION INITIATION FACTOR 4 GAMMA"/>
    <property type="match status" value="1"/>
</dbReference>
<dbReference type="PANTHER" id="PTHR23253:SF9">
    <property type="entry name" value="EUKARYOTIC TRANSLATION INITIATION FACTOR 4 GAMMA 2"/>
    <property type="match status" value="1"/>
</dbReference>
<evidence type="ECO:0000256" key="5">
    <source>
        <dbReference type="ARBA" id="ARBA00067320"/>
    </source>
</evidence>
<dbReference type="Proteomes" id="UP000249390">
    <property type="component" value="Unassembled WGS sequence"/>
</dbReference>
<reference evidence="9 10" key="1">
    <citation type="submission" date="2018-06" db="EMBL/GenBank/DDBJ databases">
        <title>The Genome of Cuscuta australis (Dodder) Provides Insight into the Evolution of Plant Parasitism.</title>
        <authorList>
            <person name="Liu H."/>
        </authorList>
    </citation>
    <scope>NUCLEOTIDE SEQUENCE [LARGE SCALE GENOMIC DNA]</scope>
    <source>
        <strain evidence="10">cv. Yunnan</strain>
        <tissue evidence="9">Vines</tissue>
    </source>
</reference>